<dbReference type="InterPro" id="IPR013325">
    <property type="entry name" value="RNA_pol_sigma_r2"/>
</dbReference>
<dbReference type="Pfam" id="PF08281">
    <property type="entry name" value="Sigma70_r4_2"/>
    <property type="match status" value="1"/>
</dbReference>
<dbReference type="Pfam" id="PF04542">
    <property type="entry name" value="Sigma70_r2"/>
    <property type="match status" value="1"/>
</dbReference>
<dbReference type="CDD" id="cd06171">
    <property type="entry name" value="Sigma70_r4"/>
    <property type="match status" value="1"/>
</dbReference>
<dbReference type="EMBL" id="JAFHKK010000002">
    <property type="protein sequence ID" value="MBN2963380.1"/>
    <property type="molecule type" value="Genomic_DNA"/>
</dbReference>
<reference evidence="7 8" key="3">
    <citation type="submission" date="2021-02" db="EMBL/GenBank/DDBJ databases">
        <authorList>
            <person name="Merkel A.Y."/>
        </authorList>
    </citation>
    <scope>NUCLEOTIDE SEQUENCE [LARGE SCALE GENOMIC DNA]</scope>
    <source>
        <strain evidence="7 8">T05b</strain>
    </source>
</reference>
<feature type="domain" description="RNA polymerase sigma-70 region 2" evidence="5">
    <location>
        <begin position="6"/>
        <end position="70"/>
    </location>
</feature>
<keyword evidence="3" id="KW-0731">Sigma factor</keyword>
<reference evidence="8" key="2">
    <citation type="submission" date="2021-02" db="EMBL/GenBank/DDBJ databases">
        <title>Sulfurospirillum tamanensis sp. nov.</title>
        <authorList>
            <person name="Merkel A.Y."/>
        </authorList>
    </citation>
    <scope>NUCLEOTIDE SEQUENCE [LARGE SCALE GENOMIC DNA]</scope>
    <source>
        <strain evidence="8">T05b</strain>
    </source>
</reference>
<dbReference type="RefSeq" id="WP_205457821.1">
    <property type="nucleotide sequence ID" value="NZ_JAFHKK010000002.1"/>
</dbReference>
<evidence type="ECO:0000259" key="6">
    <source>
        <dbReference type="Pfam" id="PF08281"/>
    </source>
</evidence>
<dbReference type="PANTHER" id="PTHR43133:SF62">
    <property type="entry name" value="RNA POLYMERASE SIGMA FACTOR SIGZ"/>
    <property type="match status" value="1"/>
</dbReference>
<sequence length="178" mass="20113">MEEAFLAHQKALLGYVYKRVKDKHIAQDIVQEVYLKALEKQTTLRSPERLVGWLYTIAAHAIVDFYRAKSPALPLCDDHAQPQVRKESLEELSACVEPLLALLPKHHALALRLYELEGLSQNAIAKELNLSLSATKSRILRGRKQLKERLLACCEIEYVRGKVAGFTPRKDCDSTCAC</sequence>
<dbReference type="NCBIfam" id="TIGR02937">
    <property type="entry name" value="sigma70-ECF"/>
    <property type="match status" value="1"/>
</dbReference>
<gene>
    <name evidence="7" type="ORF">JWV37_01175</name>
</gene>
<evidence type="ECO:0000313" key="7">
    <source>
        <dbReference type="EMBL" id="MBN2963380.1"/>
    </source>
</evidence>
<keyword evidence="8" id="KW-1185">Reference proteome</keyword>
<dbReference type="InterPro" id="IPR039425">
    <property type="entry name" value="RNA_pol_sigma-70-like"/>
</dbReference>
<dbReference type="InterPro" id="IPR036388">
    <property type="entry name" value="WH-like_DNA-bd_sf"/>
</dbReference>
<feature type="domain" description="RNA polymerase sigma factor 70 region 4 type 2" evidence="6">
    <location>
        <begin position="97"/>
        <end position="146"/>
    </location>
</feature>
<evidence type="ECO:0000256" key="4">
    <source>
        <dbReference type="ARBA" id="ARBA00023163"/>
    </source>
</evidence>
<dbReference type="Proteomes" id="UP000703590">
    <property type="component" value="Unassembled WGS sequence"/>
</dbReference>
<dbReference type="Gene3D" id="1.10.1740.10">
    <property type="match status" value="1"/>
</dbReference>
<accession>A0ABS2WP93</accession>
<comment type="similarity">
    <text evidence="1">Belongs to the sigma-70 factor family. ECF subfamily.</text>
</comment>
<proteinExistence type="inferred from homology"/>
<keyword evidence="2" id="KW-0805">Transcription regulation</keyword>
<evidence type="ECO:0000256" key="3">
    <source>
        <dbReference type="ARBA" id="ARBA00023082"/>
    </source>
</evidence>
<dbReference type="SUPFAM" id="SSF88659">
    <property type="entry name" value="Sigma3 and sigma4 domains of RNA polymerase sigma factors"/>
    <property type="match status" value="1"/>
</dbReference>
<evidence type="ECO:0000256" key="2">
    <source>
        <dbReference type="ARBA" id="ARBA00023015"/>
    </source>
</evidence>
<evidence type="ECO:0000256" key="1">
    <source>
        <dbReference type="ARBA" id="ARBA00010641"/>
    </source>
</evidence>
<protein>
    <submittedName>
        <fullName evidence="7">Sigma-70 family RNA polymerase sigma factor</fullName>
    </submittedName>
</protein>
<comment type="caution">
    <text evidence="7">The sequence shown here is derived from an EMBL/GenBank/DDBJ whole genome shotgun (WGS) entry which is preliminary data.</text>
</comment>
<dbReference type="InterPro" id="IPR014284">
    <property type="entry name" value="RNA_pol_sigma-70_dom"/>
</dbReference>
<dbReference type="SUPFAM" id="SSF88946">
    <property type="entry name" value="Sigma2 domain of RNA polymerase sigma factors"/>
    <property type="match status" value="1"/>
</dbReference>
<name>A0ABS2WP93_9BACT</name>
<dbReference type="InterPro" id="IPR013249">
    <property type="entry name" value="RNA_pol_sigma70_r4_t2"/>
</dbReference>
<evidence type="ECO:0000313" key="8">
    <source>
        <dbReference type="Proteomes" id="UP000703590"/>
    </source>
</evidence>
<organism evidence="7 8">
    <name type="scientific">Sulfurospirillum tamanense</name>
    <dbReference type="NCBI Taxonomy" id="2813362"/>
    <lineage>
        <taxon>Bacteria</taxon>
        <taxon>Pseudomonadati</taxon>
        <taxon>Campylobacterota</taxon>
        <taxon>Epsilonproteobacteria</taxon>
        <taxon>Campylobacterales</taxon>
        <taxon>Sulfurospirillaceae</taxon>
        <taxon>Sulfurospirillum</taxon>
    </lineage>
</organism>
<dbReference type="PANTHER" id="PTHR43133">
    <property type="entry name" value="RNA POLYMERASE ECF-TYPE SIGMA FACTO"/>
    <property type="match status" value="1"/>
</dbReference>
<dbReference type="InterPro" id="IPR013324">
    <property type="entry name" value="RNA_pol_sigma_r3/r4-like"/>
</dbReference>
<dbReference type="InterPro" id="IPR007627">
    <property type="entry name" value="RNA_pol_sigma70_r2"/>
</dbReference>
<keyword evidence="4" id="KW-0804">Transcription</keyword>
<evidence type="ECO:0000259" key="5">
    <source>
        <dbReference type="Pfam" id="PF04542"/>
    </source>
</evidence>
<dbReference type="Gene3D" id="1.10.10.10">
    <property type="entry name" value="Winged helix-like DNA-binding domain superfamily/Winged helix DNA-binding domain"/>
    <property type="match status" value="1"/>
</dbReference>
<reference evidence="7 8" key="1">
    <citation type="submission" date="2021-02" db="EMBL/GenBank/DDBJ databases">
        <title>Sulfurospirillum tamanensis sp. nov.</title>
        <authorList>
            <person name="Frolova A."/>
            <person name="Merkel A."/>
            <person name="Slobodkin A."/>
        </authorList>
    </citation>
    <scope>NUCLEOTIDE SEQUENCE [LARGE SCALE GENOMIC DNA]</scope>
    <source>
        <strain evidence="7 8">T05b</strain>
    </source>
</reference>